<protein>
    <submittedName>
        <fullName evidence="1">Uncharacterized protein</fullName>
    </submittedName>
</protein>
<dbReference type="EnsemblPlants" id="Pp3c26_6490V3.3">
    <property type="protein sequence ID" value="PAC:32917987.CDS.1"/>
    <property type="gene ID" value="Pp3c26_6490"/>
</dbReference>
<name>A0A7I3Z2I5_PHYPA</name>
<dbReference type="EMBL" id="ABEU02000026">
    <property type="status" value="NOT_ANNOTATED_CDS"/>
    <property type="molecule type" value="Genomic_DNA"/>
</dbReference>
<organism evidence="1 2">
    <name type="scientific">Physcomitrium patens</name>
    <name type="common">Spreading-leaved earth moss</name>
    <name type="synonym">Physcomitrella patens</name>
    <dbReference type="NCBI Taxonomy" id="3218"/>
    <lineage>
        <taxon>Eukaryota</taxon>
        <taxon>Viridiplantae</taxon>
        <taxon>Streptophyta</taxon>
        <taxon>Embryophyta</taxon>
        <taxon>Bryophyta</taxon>
        <taxon>Bryophytina</taxon>
        <taxon>Bryopsida</taxon>
        <taxon>Funariidae</taxon>
        <taxon>Funariales</taxon>
        <taxon>Funariaceae</taxon>
        <taxon>Physcomitrium</taxon>
    </lineage>
</organism>
<sequence length="123" mass="14021">MYNEPSFEPGCCKCRYPCEVANFFNFCDLNLLFMIRAFSQTMDSDDRLQHAVRKRTESLQEYCAAIARLLSVIFFLSPSRSASEHHILLAGLHRRGVCSYQLASVKTTHMLQASKVCGPDEFC</sequence>
<reference evidence="1" key="3">
    <citation type="submission" date="2020-12" db="UniProtKB">
        <authorList>
            <consortium name="EnsemblPlants"/>
        </authorList>
    </citation>
    <scope>IDENTIFICATION</scope>
</reference>
<dbReference type="Proteomes" id="UP000006727">
    <property type="component" value="Chromosome 26"/>
</dbReference>
<dbReference type="AlphaFoldDB" id="A0A7I3Z2I5"/>
<dbReference type="Gramene" id="Pp3c26_6490V3.3">
    <property type="protein sequence ID" value="PAC:32917987.CDS.1"/>
    <property type="gene ID" value="Pp3c26_6490"/>
</dbReference>
<accession>A0A7I3Z2I5</accession>
<evidence type="ECO:0000313" key="1">
    <source>
        <dbReference type="EnsemblPlants" id="PAC:32917987.CDS.1"/>
    </source>
</evidence>
<proteinExistence type="predicted"/>
<keyword evidence="2" id="KW-1185">Reference proteome</keyword>
<reference evidence="1 2" key="1">
    <citation type="journal article" date="2008" name="Science">
        <title>The Physcomitrella genome reveals evolutionary insights into the conquest of land by plants.</title>
        <authorList>
            <person name="Rensing S."/>
            <person name="Lang D."/>
            <person name="Zimmer A."/>
            <person name="Terry A."/>
            <person name="Salamov A."/>
            <person name="Shapiro H."/>
            <person name="Nishiyama T."/>
            <person name="Perroud P.-F."/>
            <person name="Lindquist E."/>
            <person name="Kamisugi Y."/>
            <person name="Tanahashi T."/>
            <person name="Sakakibara K."/>
            <person name="Fujita T."/>
            <person name="Oishi K."/>
            <person name="Shin-I T."/>
            <person name="Kuroki Y."/>
            <person name="Toyoda A."/>
            <person name="Suzuki Y."/>
            <person name="Hashimoto A."/>
            <person name="Yamaguchi K."/>
            <person name="Sugano A."/>
            <person name="Kohara Y."/>
            <person name="Fujiyama A."/>
            <person name="Anterola A."/>
            <person name="Aoki S."/>
            <person name="Ashton N."/>
            <person name="Barbazuk W.B."/>
            <person name="Barker E."/>
            <person name="Bennetzen J."/>
            <person name="Bezanilla M."/>
            <person name="Blankenship R."/>
            <person name="Cho S.H."/>
            <person name="Dutcher S."/>
            <person name="Estelle M."/>
            <person name="Fawcett J.A."/>
            <person name="Gundlach H."/>
            <person name="Hanada K."/>
            <person name="Heyl A."/>
            <person name="Hicks K.A."/>
            <person name="Hugh J."/>
            <person name="Lohr M."/>
            <person name="Mayer K."/>
            <person name="Melkozernov A."/>
            <person name="Murata T."/>
            <person name="Nelson D."/>
            <person name="Pils B."/>
            <person name="Prigge M."/>
            <person name="Reiss B."/>
            <person name="Renner T."/>
            <person name="Rombauts S."/>
            <person name="Rushton P."/>
            <person name="Sanderfoot A."/>
            <person name="Schween G."/>
            <person name="Shiu S.-H."/>
            <person name="Stueber K."/>
            <person name="Theodoulou F.L."/>
            <person name="Tu H."/>
            <person name="Van de Peer Y."/>
            <person name="Verrier P.J."/>
            <person name="Waters E."/>
            <person name="Wood A."/>
            <person name="Yang L."/>
            <person name="Cove D."/>
            <person name="Cuming A."/>
            <person name="Hasebe M."/>
            <person name="Lucas S."/>
            <person name="Mishler D.B."/>
            <person name="Reski R."/>
            <person name="Grigoriev I."/>
            <person name="Quatrano R.S."/>
            <person name="Boore J.L."/>
        </authorList>
    </citation>
    <scope>NUCLEOTIDE SEQUENCE [LARGE SCALE GENOMIC DNA]</scope>
    <source>
        <strain evidence="1 2">cv. Gransden 2004</strain>
    </source>
</reference>
<evidence type="ECO:0000313" key="2">
    <source>
        <dbReference type="Proteomes" id="UP000006727"/>
    </source>
</evidence>
<reference evidence="1 2" key="2">
    <citation type="journal article" date="2018" name="Plant J.">
        <title>The Physcomitrella patens chromosome-scale assembly reveals moss genome structure and evolution.</title>
        <authorList>
            <person name="Lang D."/>
            <person name="Ullrich K.K."/>
            <person name="Murat F."/>
            <person name="Fuchs J."/>
            <person name="Jenkins J."/>
            <person name="Haas F.B."/>
            <person name="Piednoel M."/>
            <person name="Gundlach H."/>
            <person name="Van Bel M."/>
            <person name="Meyberg R."/>
            <person name="Vives C."/>
            <person name="Morata J."/>
            <person name="Symeonidi A."/>
            <person name="Hiss M."/>
            <person name="Muchero W."/>
            <person name="Kamisugi Y."/>
            <person name="Saleh O."/>
            <person name="Blanc G."/>
            <person name="Decker E.L."/>
            <person name="van Gessel N."/>
            <person name="Grimwood J."/>
            <person name="Hayes R.D."/>
            <person name="Graham S.W."/>
            <person name="Gunter L.E."/>
            <person name="McDaniel S.F."/>
            <person name="Hoernstein S.N.W."/>
            <person name="Larsson A."/>
            <person name="Li F.W."/>
            <person name="Perroud P.F."/>
            <person name="Phillips J."/>
            <person name="Ranjan P."/>
            <person name="Rokshar D.S."/>
            <person name="Rothfels C.J."/>
            <person name="Schneider L."/>
            <person name="Shu S."/>
            <person name="Stevenson D.W."/>
            <person name="Thummler F."/>
            <person name="Tillich M."/>
            <person name="Villarreal Aguilar J.C."/>
            <person name="Widiez T."/>
            <person name="Wong G.K."/>
            <person name="Wymore A."/>
            <person name="Zhang Y."/>
            <person name="Zimmer A.D."/>
            <person name="Quatrano R.S."/>
            <person name="Mayer K.F.X."/>
            <person name="Goodstein D."/>
            <person name="Casacuberta J.M."/>
            <person name="Vandepoele K."/>
            <person name="Reski R."/>
            <person name="Cuming A.C."/>
            <person name="Tuskan G.A."/>
            <person name="Maumus F."/>
            <person name="Salse J."/>
            <person name="Schmutz J."/>
            <person name="Rensing S.A."/>
        </authorList>
    </citation>
    <scope>NUCLEOTIDE SEQUENCE [LARGE SCALE GENOMIC DNA]</scope>
    <source>
        <strain evidence="1 2">cv. Gransden 2004</strain>
    </source>
</reference>